<sequence>MANSGSEYDFYRVWPDGTLQAVGDGAPYSWMSDDFVLISAADEESARELASVRAIISQRVSLQP</sequence>
<keyword evidence="2" id="KW-1185">Reference proteome</keyword>
<dbReference type="AlphaFoldDB" id="A0A2S0N5M7"/>
<protein>
    <submittedName>
        <fullName evidence="1">Uncharacterized protein</fullName>
    </submittedName>
</protein>
<dbReference type="RefSeq" id="WP_106448402.1">
    <property type="nucleotide sequence ID" value="NZ_CP027670.1"/>
</dbReference>
<evidence type="ECO:0000313" key="1">
    <source>
        <dbReference type="EMBL" id="AVO43454.1"/>
    </source>
</evidence>
<accession>A0A2S0N5M7</accession>
<dbReference type="EMBL" id="CP027670">
    <property type="protein sequence ID" value="AVO43454.1"/>
    <property type="molecule type" value="Genomic_DNA"/>
</dbReference>
<geneLocation type="plasmid" evidence="1 2">
    <name>unnamed1</name>
</geneLocation>
<reference evidence="1 2" key="1">
    <citation type="submission" date="2018-03" db="EMBL/GenBank/DDBJ databases">
        <title>Genome sequencing of Simplicispira sp.</title>
        <authorList>
            <person name="Kim S.-J."/>
            <person name="Heo J."/>
            <person name="Kwon S.-W."/>
        </authorList>
    </citation>
    <scope>NUCLEOTIDE SEQUENCE [LARGE SCALE GENOMIC DNA]</scope>
    <source>
        <strain evidence="1 2">SC1-8</strain>
        <plasmid evidence="1 2">unnamed1</plasmid>
    </source>
</reference>
<dbReference type="KEGG" id="simp:C6571_18690"/>
<evidence type="ECO:0000313" key="2">
    <source>
        <dbReference type="Proteomes" id="UP000239326"/>
    </source>
</evidence>
<gene>
    <name evidence="1" type="ORF">C6571_18690</name>
</gene>
<proteinExistence type="predicted"/>
<name>A0A2S0N5M7_9BURK</name>
<organism evidence="1 2">
    <name type="scientific">Simplicispira suum</name>
    <dbReference type="NCBI Taxonomy" id="2109915"/>
    <lineage>
        <taxon>Bacteria</taxon>
        <taxon>Pseudomonadati</taxon>
        <taxon>Pseudomonadota</taxon>
        <taxon>Betaproteobacteria</taxon>
        <taxon>Burkholderiales</taxon>
        <taxon>Comamonadaceae</taxon>
        <taxon>Simplicispira</taxon>
    </lineage>
</organism>
<dbReference type="Proteomes" id="UP000239326">
    <property type="component" value="Plasmid unnamed1"/>
</dbReference>
<keyword evidence="1" id="KW-0614">Plasmid</keyword>
<dbReference type="OrthoDB" id="8407827at2"/>